<gene>
    <name evidence="2" type="ORF">ARALYDRAFT_897331</name>
</gene>
<dbReference type="Gramene" id="scaffold_301301.1">
    <property type="protein sequence ID" value="scaffold_301301.1"/>
    <property type="gene ID" value="scaffold_301301.1"/>
</dbReference>
<dbReference type="AlphaFoldDB" id="D7L9W3"/>
<dbReference type="HOGENOM" id="CLU_2888793_0_0_1"/>
<keyword evidence="1" id="KW-0732">Signal</keyword>
<organism evidence="3">
    <name type="scientific">Arabidopsis lyrata subsp. lyrata</name>
    <name type="common">Lyre-leaved rock-cress</name>
    <dbReference type="NCBI Taxonomy" id="81972"/>
    <lineage>
        <taxon>Eukaryota</taxon>
        <taxon>Viridiplantae</taxon>
        <taxon>Streptophyta</taxon>
        <taxon>Embryophyta</taxon>
        <taxon>Tracheophyta</taxon>
        <taxon>Spermatophyta</taxon>
        <taxon>Magnoliopsida</taxon>
        <taxon>eudicotyledons</taxon>
        <taxon>Gunneridae</taxon>
        <taxon>Pentapetalae</taxon>
        <taxon>rosids</taxon>
        <taxon>malvids</taxon>
        <taxon>Brassicales</taxon>
        <taxon>Brassicaceae</taxon>
        <taxon>Camelineae</taxon>
        <taxon>Arabidopsis</taxon>
    </lineage>
</organism>
<accession>D7L9W3</accession>
<feature type="signal peptide" evidence="1">
    <location>
        <begin position="1"/>
        <end position="18"/>
    </location>
</feature>
<dbReference type="Proteomes" id="UP000008694">
    <property type="component" value="Unassembled WGS sequence"/>
</dbReference>
<sequence length="63" mass="6929">MKGALFVTVLSALILSDGYVTLLDYLPIKSKCSSGYDVAMHVQRILADTLGFECTDFTRKVVN</sequence>
<evidence type="ECO:0000313" key="2">
    <source>
        <dbReference type="EMBL" id="EFH61100.1"/>
    </source>
</evidence>
<keyword evidence="3" id="KW-1185">Reference proteome</keyword>
<evidence type="ECO:0000313" key="3">
    <source>
        <dbReference type="Proteomes" id="UP000008694"/>
    </source>
</evidence>
<protein>
    <submittedName>
        <fullName evidence="2">Uncharacterized protein</fullName>
    </submittedName>
</protein>
<proteinExistence type="predicted"/>
<name>D7L9W3_ARALL</name>
<feature type="chain" id="PRO_5003102480" evidence="1">
    <location>
        <begin position="19"/>
        <end position="63"/>
    </location>
</feature>
<dbReference type="EMBL" id="GL348715">
    <property type="protein sequence ID" value="EFH61100.1"/>
    <property type="molecule type" value="Genomic_DNA"/>
</dbReference>
<reference evidence="3" key="1">
    <citation type="journal article" date="2011" name="Nat. Genet.">
        <title>The Arabidopsis lyrata genome sequence and the basis of rapid genome size change.</title>
        <authorList>
            <person name="Hu T.T."/>
            <person name="Pattyn P."/>
            <person name="Bakker E.G."/>
            <person name="Cao J."/>
            <person name="Cheng J.-F."/>
            <person name="Clark R.M."/>
            <person name="Fahlgren N."/>
            <person name="Fawcett J.A."/>
            <person name="Grimwood J."/>
            <person name="Gundlach H."/>
            <person name="Haberer G."/>
            <person name="Hollister J.D."/>
            <person name="Ossowski S."/>
            <person name="Ottilar R.P."/>
            <person name="Salamov A.A."/>
            <person name="Schneeberger K."/>
            <person name="Spannagl M."/>
            <person name="Wang X."/>
            <person name="Yang L."/>
            <person name="Nasrallah M.E."/>
            <person name="Bergelson J."/>
            <person name="Carrington J.C."/>
            <person name="Gaut B.S."/>
            <person name="Schmutz J."/>
            <person name="Mayer K.F.X."/>
            <person name="Van de Peer Y."/>
            <person name="Grigoriev I.V."/>
            <person name="Nordborg M."/>
            <person name="Weigel D."/>
            <person name="Guo Y.-L."/>
        </authorList>
    </citation>
    <scope>NUCLEOTIDE SEQUENCE [LARGE SCALE GENOMIC DNA]</scope>
    <source>
        <strain evidence="3">cv. MN47</strain>
    </source>
</reference>
<dbReference type="STRING" id="81972.D7L9W3"/>
<evidence type="ECO:0000256" key="1">
    <source>
        <dbReference type="SAM" id="SignalP"/>
    </source>
</evidence>